<dbReference type="InterPro" id="IPR016024">
    <property type="entry name" value="ARM-type_fold"/>
</dbReference>
<dbReference type="CDD" id="cd06561">
    <property type="entry name" value="AlkD_like"/>
    <property type="match status" value="1"/>
</dbReference>
<dbReference type="SUPFAM" id="SSF48371">
    <property type="entry name" value="ARM repeat"/>
    <property type="match status" value="1"/>
</dbReference>
<sequence length="222" mass="25956">MNKNKRTEMKRSSKAENILSQINSKTKLGDLRKIAKDIKTDHELAVELWSTEEFLPRLLAILIMDKKLLSEDVLNRLDTDMQIHTFDERNNLMDWLMANQLTKDKKTIALMELWENSPSALQRRTFWYYNARLRWTGQTPPDNNADLLSAIEAKITQEEPEVQWAMNFTAGWIGVYDQKNRARCIQLGEKMGLYKDEMVSKGCTPNYLPEFIAIEVNKRNNN</sequence>
<evidence type="ECO:0000313" key="1">
    <source>
        <dbReference type="EMBL" id="RED83397.1"/>
    </source>
</evidence>
<reference evidence="1 2" key="1">
    <citation type="submission" date="2018-07" db="EMBL/GenBank/DDBJ databases">
        <title>Genomic Encyclopedia of Type Strains, Phase III (KMG-III): the genomes of soil and plant-associated and newly described type strains.</title>
        <authorList>
            <person name="Whitman W."/>
        </authorList>
    </citation>
    <scope>NUCLEOTIDE SEQUENCE [LARGE SCALE GENOMIC DNA]</scope>
    <source>
        <strain evidence="1 2">CECT 7287</strain>
    </source>
</reference>
<gene>
    <name evidence="1" type="ORF">DFP98_108241</name>
</gene>
<evidence type="ECO:0000313" key="2">
    <source>
        <dbReference type="Proteomes" id="UP000256977"/>
    </source>
</evidence>
<dbReference type="InterPro" id="IPR014825">
    <property type="entry name" value="DNA_alkylation"/>
</dbReference>
<accession>A0A3D9KCA0</accession>
<dbReference type="Gene3D" id="1.25.10.90">
    <property type="match status" value="1"/>
</dbReference>
<proteinExistence type="predicted"/>
<dbReference type="RefSeq" id="WP_116060992.1">
    <property type="nucleotide sequence ID" value="NZ_QRDZ01000008.1"/>
</dbReference>
<name>A0A3D9KCA0_9BACL</name>
<dbReference type="Proteomes" id="UP000256977">
    <property type="component" value="Unassembled WGS sequence"/>
</dbReference>
<dbReference type="PANTHER" id="PTHR41291">
    <property type="entry name" value="DNA ALKYLATION REPAIR PROTEIN"/>
    <property type="match status" value="1"/>
</dbReference>
<organism evidence="1 2">
    <name type="scientific">Cohnella phaseoli</name>
    <dbReference type="NCBI Taxonomy" id="456490"/>
    <lineage>
        <taxon>Bacteria</taxon>
        <taxon>Bacillati</taxon>
        <taxon>Bacillota</taxon>
        <taxon>Bacilli</taxon>
        <taxon>Bacillales</taxon>
        <taxon>Paenibacillaceae</taxon>
        <taxon>Cohnella</taxon>
    </lineage>
</organism>
<dbReference type="OrthoDB" id="1117222at2"/>
<protein>
    <submittedName>
        <fullName evidence="1">3-methyladenine DNA glycosylase AlkD</fullName>
    </submittedName>
</protein>
<dbReference type="AlphaFoldDB" id="A0A3D9KCA0"/>
<dbReference type="PANTHER" id="PTHR41291:SF1">
    <property type="entry name" value="DNA ALKYLATION REPAIR PROTEIN"/>
    <property type="match status" value="1"/>
</dbReference>
<dbReference type="Pfam" id="PF08713">
    <property type="entry name" value="DNA_alkylation"/>
    <property type="match status" value="1"/>
</dbReference>
<dbReference type="EMBL" id="QRDZ01000008">
    <property type="protein sequence ID" value="RED83397.1"/>
    <property type="molecule type" value="Genomic_DNA"/>
</dbReference>
<comment type="caution">
    <text evidence="1">The sequence shown here is derived from an EMBL/GenBank/DDBJ whole genome shotgun (WGS) entry which is preliminary data.</text>
</comment>
<keyword evidence="2" id="KW-1185">Reference proteome</keyword>